<proteinExistence type="predicted"/>
<reference evidence="1 2" key="1">
    <citation type="submission" date="2020-02" db="EMBL/GenBank/DDBJ databases">
        <title>Draft genome sequence of Haematococcus lacustris strain NIES-144.</title>
        <authorList>
            <person name="Morimoto D."/>
            <person name="Nakagawa S."/>
            <person name="Yoshida T."/>
            <person name="Sawayama S."/>
        </authorList>
    </citation>
    <scope>NUCLEOTIDE SEQUENCE [LARGE SCALE GENOMIC DNA]</scope>
    <source>
        <strain evidence="1 2">NIES-144</strain>
    </source>
</reference>
<accession>A0A699Z0Y1</accession>
<evidence type="ECO:0000313" key="1">
    <source>
        <dbReference type="EMBL" id="GFH12609.1"/>
    </source>
</evidence>
<dbReference type="Proteomes" id="UP000485058">
    <property type="component" value="Unassembled WGS sequence"/>
</dbReference>
<protein>
    <submittedName>
        <fullName evidence="1">Uncharacterized protein</fullName>
    </submittedName>
</protein>
<gene>
    <name evidence="1" type="ORF">HaLaN_08324</name>
</gene>
<feature type="non-terminal residue" evidence="1">
    <location>
        <position position="36"/>
    </location>
</feature>
<comment type="caution">
    <text evidence="1">The sequence shown here is derived from an EMBL/GenBank/DDBJ whole genome shotgun (WGS) entry which is preliminary data.</text>
</comment>
<evidence type="ECO:0000313" key="2">
    <source>
        <dbReference type="Proteomes" id="UP000485058"/>
    </source>
</evidence>
<dbReference type="EMBL" id="BLLF01000520">
    <property type="protein sequence ID" value="GFH12609.1"/>
    <property type="molecule type" value="Genomic_DNA"/>
</dbReference>
<keyword evidence="2" id="KW-1185">Reference proteome</keyword>
<organism evidence="1 2">
    <name type="scientific">Haematococcus lacustris</name>
    <name type="common">Green alga</name>
    <name type="synonym">Haematococcus pluvialis</name>
    <dbReference type="NCBI Taxonomy" id="44745"/>
    <lineage>
        <taxon>Eukaryota</taxon>
        <taxon>Viridiplantae</taxon>
        <taxon>Chlorophyta</taxon>
        <taxon>core chlorophytes</taxon>
        <taxon>Chlorophyceae</taxon>
        <taxon>CS clade</taxon>
        <taxon>Chlamydomonadales</taxon>
        <taxon>Haematococcaceae</taxon>
        <taxon>Haematococcus</taxon>
    </lineage>
</organism>
<name>A0A699Z0Y1_HAELA</name>
<sequence length="36" mass="4005">MLPLMRAPLPRVWETVEGGLAEPIRATVSHNHPNIT</sequence>
<dbReference type="AlphaFoldDB" id="A0A699Z0Y1"/>